<dbReference type="Proteomes" id="UP000188268">
    <property type="component" value="Unassembled WGS sequence"/>
</dbReference>
<name>A0A1R3K4E0_COCAP</name>
<accession>A0A1R3K4E0</accession>
<evidence type="ECO:0000313" key="2">
    <source>
        <dbReference type="Proteomes" id="UP000188268"/>
    </source>
</evidence>
<dbReference type="EMBL" id="AWWV01006325">
    <property type="protein sequence ID" value="OMP01959.1"/>
    <property type="molecule type" value="Genomic_DNA"/>
</dbReference>
<proteinExistence type="predicted"/>
<dbReference type="AlphaFoldDB" id="A0A1R3K4E0"/>
<gene>
    <name evidence="1" type="ORF">CCACVL1_02962</name>
</gene>
<comment type="caution">
    <text evidence="1">The sequence shown here is derived from an EMBL/GenBank/DDBJ whole genome shotgun (WGS) entry which is preliminary data.</text>
</comment>
<organism evidence="1 2">
    <name type="scientific">Corchorus capsularis</name>
    <name type="common">Jute</name>
    <dbReference type="NCBI Taxonomy" id="210143"/>
    <lineage>
        <taxon>Eukaryota</taxon>
        <taxon>Viridiplantae</taxon>
        <taxon>Streptophyta</taxon>
        <taxon>Embryophyta</taxon>
        <taxon>Tracheophyta</taxon>
        <taxon>Spermatophyta</taxon>
        <taxon>Magnoliopsida</taxon>
        <taxon>eudicotyledons</taxon>
        <taxon>Gunneridae</taxon>
        <taxon>Pentapetalae</taxon>
        <taxon>rosids</taxon>
        <taxon>malvids</taxon>
        <taxon>Malvales</taxon>
        <taxon>Malvaceae</taxon>
        <taxon>Grewioideae</taxon>
        <taxon>Apeibeae</taxon>
        <taxon>Corchorus</taxon>
    </lineage>
</organism>
<sequence>MYHQIPNPIIAQTATTKRMYLPYASTSASSSRKLLIRDAPSRLFPKLKPEELYRAAE</sequence>
<keyword evidence="2" id="KW-1185">Reference proteome</keyword>
<evidence type="ECO:0000313" key="1">
    <source>
        <dbReference type="EMBL" id="OMP01959.1"/>
    </source>
</evidence>
<dbReference type="Gramene" id="OMP01959">
    <property type="protein sequence ID" value="OMP01959"/>
    <property type="gene ID" value="CCACVL1_02962"/>
</dbReference>
<protein>
    <submittedName>
        <fullName evidence="1">Uncharacterized protein</fullName>
    </submittedName>
</protein>
<dbReference type="OrthoDB" id="10552755at2759"/>
<reference evidence="1 2" key="1">
    <citation type="submission" date="2013-09" db="EMBL/GenBank/DDBJ databases">
        <title>Corchorus capsularis genome sequencing.</title>
        <authorList>
            <person name="Alam M."/>
            <person name="Haque M.S."/>
            <person name="Islam M.S."/>
            <person name="Emdad E.M."/>
            <person name="Islam M.M."/>
            <person name="Ahmed B."/>
            <person name="Halim A."/>
            <person name="Hossen Q.M.M."/>
            <person name="Hossain M.Z."/>
            <person name="Ahmed R."/>
            <person name="Khan M.M."/>
            <person name="Islam R."/>
            <person name="Rashid M.M."/>
            <person name="Khan S.A."/>
            <person name="Rahman M.S."/>
            <person name="Alam M."/>
        </authorList>
    </citation>
    <scope>NUCLEOTIDE SEQUENCE [LARGE SCALE GENOMIC DNA]</scope>
    <source>
        <strain evidence="2">cv. CVL-1</strain>
        <tissue evidence="1">Whole seedling</tissue>
    </source>
</reference>